<keyword evidence="7" id="KW-0804">Transcription</keyword>
<keyword evidence="9" id="KW-0175">Coiled coil</keyword>
<dbReference type="CDD" id="cd17536">
    <property type="entry name" value="REC_YesN-like"/>
    <property type="match status" value="1"/>
</dbReference>
<evidence type="ECO:0000256" key="8">
    <source>
        <dbReference type="PROSITE-ProRule" id="PRU00169"/>
    </source>
</evidence>
<evidence type="ECO:0000259" key="10">
    <source>
        <dbReference type="PROSITE" id="PS01124"/>
    </source>
</evidence>
<dbReference type="InterPro" id="IPR011006">
    <property type="entry name" value="CheY-like_superfamily"/>
</dbReference>
<dbReference type="SUPFAM" id="SSF46689">
    <property type="entry name" value="Homeodomain-like"/>
    <property type="match status" value="1"/>
</dbReference>
<dbReference type="SUPFAM" id="SSF52172">
    <property type="entry name" value="CheY-like"/>
    <property type="match status" value="1"/>
</dbReference>
<feature type="coiled-coil region" evidence="9">
    <location>
        <begin position="111"/>
        <end position="145"/>
    </location>
</feature>
<dbReference type="InterPro" id="IPR041522">
    <property type="entry name" value="CdaR_GGDEF"/>
</dbReference>
<evidence type="ECO:0000256" key="7">
    <source>
        <dbReference type="ARBA" id="ARBA00023163"/>
    </source>
</evidence>
<evidence type="ECO:0000256" key="9">
    <source>
        <dbReference type="SAM" id="Coils"/>
    </source>
</evidence>
<dbReference type="GO" id="GO:0043565">
    <property type="term" value="F:sequence-specific DNA binding"/>
    <property type="evidence" value="ECO:0007669"/>
    <property type="project" value="InterPro"/>
</dbReference>
<dbReference type="Proteomes" id="UP000570361">
    <property type="component" value="Unassembled WGS sequence"/>
</dbReference>
<keyword evidence="4" id="KW-0902">Two-component regulatory system</keyword>
<keyword evidence="13" id="KW-1185">Reference proteome</keyword>
<dbReference type="InterPro" id="IPR009057">
    <property type="entry name" value="Homeodomain-like_sf"/>
</dbReference>
<dbReference type="InterPro" id="IPR018060">
    <property type="entry name" value="HTH_AraC"/>
</dbReference>
<dbReference type="GO" id="GO:0003700">
    <property type="term" value="F:DNA-binding transcription factor activity"/>
    <property type="evidence" value="ECO:0007669"/>
    <property type="project" value="InterPro"/>
</dbReference>
<dbReference type="RefSeq" id="WP_183595825.1">
    <property type="nucleotide sequence ID" value="NZ_JACHXK010000001.1"/>
</dbReference>
<dbReference type="SMART" id="SM00448">
    <property type="entry name" value="REC"/>
    <property type="match status" value="1"/>
</dbReference>
<dbReference type="Gene3D" id="3.40.50.2300">
    <property type="match status" value="1"/>
</dbReference>
<protein>
    <submittedName>
        <fullName evidence="12">Two-component system response regulator YesN</fullName>
    </submittedName>
</protein>
<feature type="domain" description="Response regulatory" evidence="11">
    <location>
        <begin position="5"/>
        <end position="122"/>
    </location>
</feature>
<evidence type="ECO:0000256" key="1">
    <source>
        <dbReference type="ARBA" id="ARBA00004496"/>
    </source>
</evidence>
<organism evidence="12 13">
    <name type="scientific">Paenibacillus phyllosphaerae</name>
    <dbReference type="NCBI Taxonomy" id="274593"/>
    <lineage>
        <taxon>Bacteria</taxon>
        <taxon>Bacillati</taxon>
        <taxon>Bacillota</taxon>
        <taxon>Bacilli</taxon>
        <taxon>Bacillales</taxon>
        <taxon>Paenibacillaceae</taxon>
        <taxon>Paenibacillus</taxon>
    </lineage>
</organism>
<evidence type="ECO:0000256" key="6">
    <source>
        <dbReference type="ARBA" id="ARBA00023125"/>
    </source>
</evidence>
<dbReference type="Pfam" id="PF12833">
    <property type="entry name" value="HTH_18"/>
    <property type="match status" value="1"/>
</dbReference>
<evidence type="ECO:0000256" key="3">
    <source>
        <dbReference type="ARBA" id="ARBA00022553"/>
    </source>
</evidence>
<name>A0A7W5FKH7_9BACL</name>
<dbReference type="GO" id="GO:0005737">
    <property type="term" value="C:cytoplasm"/>
    <property type="evidence" value="ECO:0007669"/>
    <property type="project" value="UniProtKB-SubCell"/>
</dbReference>
<evidence type="ECO:0000256" key="4">
    <source>
        <dbReference type="ARBA" id="ARBA00023012"/>
    </source>
</evidence>
<keyword evidence="2" id="KW-0963">Cytoplasm</keyword>
<dbReference type="SMART" id="SM00342">
    <property type="entry name" value="HTH_ARAC"/>
    <property type="match status" value="1"/>
</dbReference>
<keyword evidence="5" id="KW-0805">Transcription regulation</keyword>
<evidence type="ECO:0000313" key="13">
    <source>
        <dbReference type="Proteomes" id="UP000570361"/>
    </source>
</evidence>
<evidence type="ECO:0000313" key="12">
    <source>
        <dbReference type="EMBL" id="MBB3108058.1"/>
    </source>
</evidence>
<evidence type="ECO:0000256" key="2">
    <source>
        <dbReference type="ARBA" id="ARBA00022490"/>
    </source>
</evidence>
<comment type="subcellular location">
    <subcellularLocation>
        <location evidence="1">Cytoplasm</location>
    </subcellularLocation>
</comment>
<evidence type="ECO:0000259" key="11">
    <source>
        <dbReference type="PROSITE" id="PS50110"/>
    </source>
</evidence>
<comment type="caution">
    <text evidence="12">The sequence shown here is derived from an EMBL/GenBank/DDBJ whole genome shotgun (WGS) entry which is preliminary data.</text>
</comment>
<dbReference type="InterPro" id="IPR001789">
    <property type="entry name" value="Sig_transdc_resp-reg_receiver"/>
</dbReference>
<dbReference type="Pfam" id="PF00072">
    <property type="entry name" value="Response_reg"/>
    <property type="match status" value="1"/>
</dbReference>
<sequence>MDKLKVLIVDDEYLIRNLIKMRMDWEGRGMTIVGEAASAHEALDLVDQWRPDIILTDIYMPSMNGIEFSGMVLAKYPHIKIVIVTGHDEFEYARKSIQLGISDFILKPIRAAELLQVTDKLKRKIEEERMRDHELKRLKEDLERNFPFLKEKFLIQWITGALSLEEIQEKAAYFGFPLHQASSFQMAVIEISPISETMSEEQLLLLQMEGKNRANAFFQDDSGVFMLSDARNHIVVIAMDRDADFVSECVRLQSNLLHSCRCVVNIGIGRTHHKAQEMSLGYQEAARALQYKTFVGHNQVVCFEDIVDNGGSPYRSNPELLKQLQFDVSVGSSERALGVMRDIFDVSFSGVSQFRMAAMDIITACQHAAIEQQVEHDYAFHKETLDTVLTADNLPEFKTALENYVGQLASTVYAKNEAKEGNLISRMKAYLEENMSDPKLGLASASAAFFVSPGHLGRLMKKETGQTFVEYLTNLRMKKAEALLKKTDLRGYEVGEKVGITDPHYFSILFKKNIGRSVNEYRNLRG</sequence>
<dbReference type="PROSITE" id="PS50110">
    <property type="entry name" value="RESPONSE_REGULATORY"/>
    <property type="match status" value="1"/>
</dbReference>
<reference evidence="12 13" key="1">
    <citation type="submission" date="2020-08" db="EMBL/GenBank/DDBJ databases">
        <title>Genomic Encyclopedia of Type Strains, Phase III (KMG-III): the genomes of soil and plant-associated and newly described type strains.</title>
        <authorList>
            <person name="Whitman W."/>
        </authorList>
    </citation>
    <scope>NUCLEOTIDE SEQUENCE [LARGE SCALE GENOMIC DNA]</scope>
    <source>
        <strain evidence="12 13">CECT 5862</strain>
    </source>
</reference>
<dbReference type="PANTHER" id="PTHR42713:SF3">
    <property type="entry name" value="TRANSCRIPTIONAL REGULATORY PROTEIN HPTR"/>
    <property type="match status" value="1"/>
</dbReference>
<feature type="domain" description="HTH araC/xylS-type" evidence="10">
    <location>
        <begin position="425"/>
        <end position="524"/>
    </location>
</feature>
<dbReference type="Pfam" id="PF17853">
    <property type="entry name" value="GGDEF_2"/>
    <property type="match status" value="1"/>
</dbReference>
<dbReference type="GO" id="GO:0000160">
    <property type="term" value="P:phosphorelay signal transduction system"/>
    <property type="evidence" value="ECO:0007669"/>
    <property type="project" value="UniProtKB-KW"/>
</dbReference>
<dbReference type="PANTHER" id="PTHR42713">
    <property type="entry name" value="HISTIDINE KINASE-RELATED"/>
    <property type="match status" value="1"/>
</dbReference>
<dbReference type="AlphaFoldDB" id="A0A7W5FKH7"/>
<keyword evidence="3 8" id="KW-0597">Phosphoprotein</keyword>
<dbReference type="PROSITE" id="PS01124">
    <property type="entry name" value="HTH_ARAC_FAMILY_2"/>
    <property type="match status" value="1"/>
</dbReference>
<dbReference type="EMBL" id="JACHXK010000001">
    <property type="protein sequence ID" value="MBB3108058.1"/>
    <property type="molecule type" value="Genomic_DNA"/>
</dbReference>
<proteinExistence type="predicted"/>
<dbReference type="Gene3D" id="1.10.10.60">
    <property type="entry name" value="Homeodomain-like"/>
    <property type="match status" value="2"/>
</dbReference>
<feature type="modified residue" description="4-aspartylphosphate" evidence="8">
    <location>
        <position position="57"/>
    </location>
</feature>
<gene>
    <name evidence="12" type="ORF">FHS18_000086</name>
</gene>
<accession>A0A7W5FKH7</accession>
<dbReference type="InterPro" id="IPR051552">
    <property type="entry name" value="HptR"/>
</dbReference>
<keyword evidence="6" id="KW-0238">DNA-binding</keyword>
<evidence type="ECO:0000256" key="5">
    <source>
        <dbReference type="ARBA" id="ARBA00023015"/>
    </source>
</evidence>